<accession>X0SBV3</accession>
<gene>
    <name evidence="1" type="ORF">S01H1_07945</name>
</gene>
<proteinExistence type="predicted"/>
<sequence>RNRIVSAKNQVDEIFKRNFDPTGKGRGKFAKAWRGLTDEEGKSAYNRYLDMKAAVKSATLPEKVKPSNIASASAKRAGDEGLSGGGALQDFGTRGAEVLTDFPSKQGIFQIGAAAGIMSQIAAIPSMALVPFIGKQGVQEFLTAQRGGQQAINAFLTKYGPQLAGSGLLARGAAVSAAIED</sequence>
<organism evidence="1">
    <name type="scientific">marine sediment metagenome</name>
    <dbReference type="NCBI Taxonomy" id="412755"/>
    <lineage>
        <taxon>unclassified sequences</taxon>
        <taxon>metagenomes</taxon>
        <taxon>ecological metagenomes</taxon>
    </lineage>
</organism>
<dbReference type="AlphaFoldDB" id="X0SBV3"/>
<name>X0SBV3_9ZZZZ</name>
<dbReference type="EMBL" id="BARS01004076">
    <property type="protein sequence ID" value="GAF72646.1"/>
    <property type="molecule type" value="Genomic_DNA"/>
</dbReference>
<comment type="caution">
    <text evidence="1">The sequence shown here is derived from an EMBL/GenBank/DDBJ whole genome shotgun (WGS) entry which is preliminary data.</text>
</comment>
<evidence type="ECO:0000313" key="1">
    <source>
        <dbReference type="EMBL" id="GAF72646.1"/>
    </source>
</evidence>
<protein>
    <submittedName>
        <fullName evidence="1">Uncharacterized protein</fullName>
    </submittedName>
</protein>
<reference evidence="1" key="1">
    <citation type="journal article" date="2014" name="Front. Microbiol.">
        <title>High frequency of phylogenetically diverse reductive dehalogenase-homologous genes in deep subseafloor sedimentary metagenomes.</title>
        <authorList>
            <person name="Kawai M."/>
            <person name="Futagami T."/>
            <person name="Toyoda A."/>
            <person name="Takaki Y."/>
            <person name="Nishi S."/>
            <person name="Hori S."/>
            <person name="Arai W."/>
            <person name="Tsubouchi T."/>
            <person name="Morono Y."/>
            <person name="Uchiyama I."/>
            <person name="Ito T."/>
            <person name="Fujiyama A."/>
            <person name="Inagaki F."/>
            <person name="Takami H."/>
        </authorList>
    </citation>
    <scope>NUCLEOTIDE SEQUENCE</scope>
    <source>
        <strain evidence="1">Expedition CK06-06</strain>
    </source>
</reference>
<feature type="non-terminal residue" evidence="1">
    <location>
        <position position="1"/>
    </location>
</feature>